<proteinExistence type="predicted"/>
<reference evidence="1 2" key="1">
    <citation type="submission" date="2024-07" db="EMBL/GenBank/DDBJ databases">
        <title>Characterization of a bacterium isolated from hydrolysated instant sea cucumber by whole-genome sequencing and metabolomics.</title>
        <authorList>
            <person name="Luo X."/>
            <person name="Zhang Z."/>
            <person name="Zheng Z."/>
            <person name="Zhang W."/>
            <person name="Ming T."/>
            <person name="Jiao L."/>
            <person name="Su X."/>
            <person name="Kong F."/>
            <person name="Xu J."/>
        </authorList>
    </citation>
    <scope>NUCLEOTIDE SEQUENCE [LARGE SCALE GENOMIC DNA]</scope>
    <source>
        <strain evidence="1 2">XL-2024</strain>
    </source>
</reference>
<accession>A0ABV3VSB2</accession>
<evidence type="ECO:0000313" key="2">
    <source>
        <dbReference type="Proteomes" id="UP001558534"/>
    </source>
</evidence>
<name>A0ABV3VSB2_9BACI</name>
<evidence type="ECO:0000313" key="1">
    <source>
        <dbReference type="EMBL" id="MEX3743546.1"/>
    </source>
</evidence>
<dbReference type="Proteomes" id="UP001558534">
    <property type="component" value="Unassembled WGS sequence"/>
</dbReference>
<gene>
    <name evidence="1" type="ORF">AB1300_00195</name>
</gene>
<dbReference type="RefSeq" id="WP_368634596.1">
    <property type="nucleotide sequence ID" value="NZ_JBFRHK010000001.1"/>
</dbReference>
<organism evidence="1 2">
    <name type="scientific">Lysinibacillus xylanilyticus</name>
    <dbReference type="NCBI Taxonomy" id="582475"/>
    <lineage>
        <taxon>Bacteria</taxon>
        <taxon>Bacillati</taxon>
        <taxon>Bacillota</taxon>
        <taxon>Bacilli</taxon>
        <taxon>Bacillales</taxon>
        <taxon>Bacillaceae</taxon>
        <taxon>Lysinibacillus</taxon>
    </lineage>
</organism>
<comment type="caution">
    <text evidence="1">The sequence shown here is derived from an EMBL/GenBank/DDBJ whole genome shotgun (WGS) entry which is preliminary data.</text>
</comment>
<protein>
    <submittedName>
        <fullName evidence="1">Uncharacterized protein</fullName>
    </submittedName>
</protein>
<dbReference type="EMBL" id="JBFRHK010000001">
    <property type="protein sequence ID" value="MEX3743546.1"/>
    <property type="molecule type" value="Genomic_DNA"/>
</dbReference>
<keyword evidence="2" id="KW-1185">Reference proteome</keyword>
<sequence length="83" mass="9898">MQQLNILNYPIEPKNGAIQKHERVKLKLLYESIDWEIHNYRKYYCEDLIGKIGIVVEVKKNTVPVQFAEEVSFCDVREMEWIA</sequence>